<feature type="region of interest" description="Disordered" evidence="1">
    <location>
        <begin position="35"/>
        <end position="56"/>
    </location>
</feature>
<organism evidence="3">
    <name type="scientific">freshwater metagenome</name>
    <dbReference type="NCBI Taxonomy" id="449393"/>
    <lineage>
        <taxon>unclassified sequences</taxon>
        <taxon>metagenomes</taxon>
        <taxon>ecological metagenomes</taxon>
    </lineage>
</organism>
<sequence>MRAQCLEGAMSRQEPVGVWGGELFEDGQVIAKKRKAGRPTLSEVAARENDSSDVAA</sequence>
<feature type="domain" description="4Fe-4S Wbl-type" evidence="2">
    <location>
        <begin position="1"/>
        <end position="29"/>
    </location>
</feature>
<dbReference type="PROSITE" id="PS51674">
    <property type="entry name" value="4FE4S_WBL"/>
    <property type="match status" value="1"/>
</dbReference>
<accession>A0A6J6W764</accession>
<dbReference type="InterPro" id="IPR034768">
    <property type="entry name" value="4FE4S_WBL"/>
</dbReference>
<dbReference type="EMBL" id="CAEZZT010000064">
    <property type="protein sequence ID" value="CAB4780701.1"/>
    <property type="molecule type" value="Genomic_DNA"/>
</dbReference>
<protein>
    <submittedName>
        <fullName evidence="3">Unannotated protein</fullName>
    </submittedName>
</protein>
<dbReference type="AlphaFoldDB" id="A0A6J6W764"/>
<evidence type="ECO:0000256" key="1">
    <source>
        <dbReference type="SAM" id="MobiDB-lite"/>
    </source>
</evidence>
<reference evidence="3" key="1">
    <citation type="submission" date="2020-05" db="EMBL/GenBank/DDBJ databases">
        <authorList>
            <person name="Chiriac C."/>
            <person name="Salcher M."/>
            <person name="Ghai R."/>
            <person name="Kavagutti S V."/>
        </authorList>
    </citation>
    <scope>NUCLEOTIDE SEQUENCE</scope>
</reference>
<evidence type="ECO:0000313" key="3">
    <source>
        <dbReference type="EMBL" id="CAB4780701.1"/>
    </source>
</evidence>
<gene>
    <name evidence="3" type="ORF">UFOPK2918_00914</name>
</gene>
<name>A0A6J6W764_9ZZZZ</name>
<proteinExistence type="predicted"/>
<evidence type="ECO:0000259" key="2">
    <source>
        <dbReference type="PROSITE" id="PS51674"/>
    </source>
</evidence>